<feature type="compositionally biased region" description="Polar residues" evidence="1">
    <location>
        <begin position="216"/>
        <end position="229"/>
    </location>
</feature>
<dbReference type="CDD" id="cd00047">
    <property type="entry name" value="PTPc"/>
    <property type="match status" value="1"/>
</dbReference>
<reference evidence="4 5" key="1">
    <citation type="submission" date="2019-01" db="EMBL/GenBank/DDBJ databases">
        <title>A draft genome assembly of the solar-powered sea slug Elysia chlorotica.</title>
        <authorList>
            <person name="Cai H."/>
            <person name="Li Q."/>
            <person name="Fang X."/>
            <person name="Li J."/>
            <person name="Curtis N.E."/>
            <person name="Altenburger A."/>
            <person name="Shibata T."/>
            <person name="Feng M."/>
            <person name="Maeda T."/>
            <person name="Schwartz J.A."/>
            <person name="Shigenobu S."/>
            <person name="Lundholm N."/>
            <person name="Nishiyama T."/>
            <person name="Yang H."/>
            <person name="Hasebe M."/>
            <person name="Li S."/>
            <person name="Pierce S.K."/>
            <person name="Wang J."/>
        </authorList>
    </citation>
    <scope>NUCLEOTIDE SEQUENCE [LARGE SCALE GENOMIC DNA]</scope>
    <source>
        <strain evidence="4">EC2010</strain>
        <tissue evidence="4">Whole organism of an adult</tissue>
    </source>
</reference>
<feature type="compositionally biased region" description="Low complexity" evidence="1">
    <location>
        <begin position="274"/>
        <end position="288"/>
    </location>
</feature>
<dbReference type="PROSITE" id="PS50056">
    <property type="entry name" value="TYR_PHOSPHATASE_2"/>
    <property type="match status" value="1"/>
</dbReference>
<dbReference type="InterPro" id="IPR003595">
    <property type="entry name" value="Tyr_Pase_cat"/>
</dbReference>
<dbReference type="EMBL" id="RQTK01000475">
    <property type="protein sequence ID" value="RUS79047.1"/>
    <property type="molecule type" value="Genomic_DNA"/>
</dbReference>
<protein>
    <recommendedName>
        <fullName evidence="6">Tyrosine-protein phosphatase domain-containing protein</fullName>
    </recommendedName>
</protein>
<feature type="domain" description="Tyrosine-protein phosphatase" evidence="2">
    <location>
        <begin position="1"/>
        <end position="209"/>
    </location>
</feature>
<dbReference type="PANTHER" id="PTHR19134:SF559">
    <property type="entry name" value="TYROSINE-PROTEIN PHOSPHATASE DOMAIN-CONTAINING PROTEIN"/>
    <property type="match status" value="1"/>
</dbReference>
<keyword evidence="5" id="KW-1185">Reference proteome</keyword>
<organism evidence="4 5">
    <name type="scientific">Elysia chlorotica</name>
    <name type="common">Eastern emerald elysia</name>
    <name type="synonym">Sea slug</name>
    <dbReference type="NCBI Taxonomy" id="188477"/>
    <lineage>
        <taxon>Eukaryota</taxon>
        <taxon>Metazoa</taxon>
        <taxon>Spiralia</taxon>
        <taxon>Lophotrochozoa</taxon>
        <taxon>Mollusca</taxon>
        <taxon>Gastropoda</taxon>
        <taxon>Heterobranchia</taxon>
        <taxon>Euthyneura</taxon>
        <taxon>Panpulmonata</taxon>
        <taxon>Sacoglossa</taxon>
        <taxon>Placobranchoidea</taxon>
        <taxon>Plakobranchidae</taxon>
        <taxon>Elysia</taxon>
    </lineage>
</organism>
<proteinExistence type="predicted"/>
<evidence type="ECO:0008006" key="6">
    <source>
        <dbReference type="Google" id="ProtNLM"/>
    </source>
</evidence>
<dbReference type="SMART" id="SM00194">
    <property type="entry name" value="PTPc"/>
    <property type="match status" value="1"/>
</dbReference>
<dbReference type="Gene3D" id="3.90.190.10">
    <property type="entry name" value="Protein tyrosine phosphatase superfamily"/>
    <property type="match status" value="1"/>
</dbReference>
<dbReference type="OrthoDB" id="6153587at2759"/>
<dbReference type="Pfam" id="PF00102">
    <property type="entry name" value="Y_phosphatase"/>
    <property type="match status" value="1"/>
</dbReference>
<dbReference type="InterPro" id="IPR050348">
    <property type="entry name" value="Protein-Tyr_Phosphatase"/>
</dbReference>
<evidence type="ECO:0000313" key="4">
    <source>
        <dbReference type="EMBL" id="RUS79047.1"/>
    </source>
</evidence>
<dbReference type="GO" id="GO:0004725">
    <property type="term" value="F:protein tyrosine phosphatase activity"/>
    <property type="evidence" value="ECO:0007669"/>
    <property type="project" value="InterPro"/>
</dbReference>
<name>A0A433TBS5_ELYCH</name>
<gene>
    <name evidence="4" type="ORF">EGW08_013204</name>
</gene>
<feature type="domain" description="Tyrosine specific protein phosphatases" evidence="3">
    <location>
        <begin position="129"/>
        <end position="200"/>
    </location>
</feature>
<dbReference type="Proteomes" id="UP000271974">
    <property type="component" value="Unassembled WGS sequence"/>
</dbReference>
<dbReference type="InterPro" id="IPR000242">
    <property type="entry name" value="PTP_cat"/>
</dbReference>
<evidence type="ECO:0000256" key="1">
    <source>
        <dbReference type="SAM" id="MobiDB-lite"/>
    </source>
</evidence>
<sequence>MGKYINAVLVPTLSKDRQDILTQLPLPSTVTDFWRLVTQYHVGLVVAFDTDSRHTDETVGEFLPASEAEPMRGALFEIQARWEGQGQLWTEVKATVFKKRKSLLGSTAEQHHVTCLLCKDSRPSTRTMLEYLRKIKSCRPPEQSRTLYMCRNGADLCGLVCVQSILLDRLDTDQCVSVPLVVGAIRAIRPQVIPTLDQYRSLYSVLKLVQDSSSVYGNVSSPGSPAGGTSKQGGPGTVEDSALPSVIQSIQSDGGGDTPGDSSPSSPRPPVHESGGVVIVSVGNNVQGGRDEDGDVDVDKGASPIGAMQGRSDGIEYANM</sequence>
<evidence type="ECO:0000259" key="3">
    <source>
        <dbReference type="PROSITE" id="PS50056"/>
    </source>
</evidence>
<dbReference type="STRING" id="188477.A0A433TBS5"/>
<evidence type="ECO:0000259" key="2">
    <source>
        <dbReference type="PROSITE" id="PS50055"/>
    </source>
</evidence>
<dbReference type="SMART" id="SM00404">
    <property type="entry name" value="PTPc_motif"/>
    <property type="match status" value="1"/>
</dbReference>
<dbReference type="SUPFAM" id="SSF52799">
    <property type="entry name" value="(Phosphotyrosine protein) phosphatases II"/>
    <property type="match status" value="1"/>
</dbReference>
<comment type="caution">
    <text evidence="4">The sequence shown here is derived from an EMBL/GenBank/DDBJ whole genome shotgun (WGS) entry which is preliminary data.</text>
</comment>
<evidence type="ECO:0000313" key="5">
    <source>
        <dbReference type="Proteomes" id="UP000271974"/>
    </source>
</evidence>
<dbReference type="InterPro" id="IPR000387">
    <property type="entry name" value="Tyr_Pase_dom"/>
</dbReference>
<dbReference type="InterPro" id="IPR029021">
    <property type="entry name" value="Prot-tyrosine_phosphatase-like"/>
</dbReference>
<dbReference type="PANTHER" id="PTHR19134">
    <property type="entry name" value="RECEPTOR-TYPE TYROSINE-PROTEIN PHOSPHATASE"/>
    <property type="match status" value="1"/>
</dbReference>
<dbReference type="PROSITE" id="PS50055">
    <property type="entry name" value="TYR_PHOSPHATASE_PTP"/>
    <property type="match status" value="1"/>
</dbReference>
<feature type="region of interest" description="Disordered" evidence="1">
    <location>
        <begin position="216"/>
        <end position="320"/>
    </location>
</feature>
<dbReference type="AlphaFoldDB" id="A0A433TBS5"/>
<accession>A0A433TBS5</accession>